<protein>
    <submittedName>
        <fullName evidence="1">3587_t:CDS:1</fullName>
    </submittedName>
</protein>
<organism evidence="1 2">
    <name type="scientific">Paraglomus brasilianum</name>
    <dbReference type="NCBI Taxonomy" id="144538"/>
    <lineage>
        <taxon>Eukaryota</taxon>
        <taxon>Fungi</taxon>
        <taxon>Fungi incertae sedis</taxon>
        <taxon>Mucoromycota</taxon>
        <taxon>Glomeromycotina</taxon>
        <taxon>Glomeromycetes</taxon>
        <taxon>Paraglomerales</taxon>
        <taxon>Paraglomeraceae</taxon>
        <taxon>Paraglomus</taxon>
    </lineage>
</organism>
<name>A0A9N8ZZL2_9GLOM</name>
<sequence length="108" mass="12509">MKAGILICLRRLHPVTDETHVTTSQKTRNVSQCKRVFQEQFLLVATFISSPEEESTKHRLYKSALDHARRCLINYEVKYYRLLNPRVTLLTSSWQGDSGLRLPSGVFE</sequence>
<proteinExistence type="predicted"/>
<evidence type="ECO:0000313" key="1">
    <source>
        <dbReference type="EMBL" id="CAG8511981.1"/>
    </source>
</evidence>
<dbReference type="AlphaFoldDB" id="A0A9N8ZZL2"/>
<keyword evidence="2" id="KW-1185">Reference proteome</keyword>
<gene>
    <name evidence="1" type="ORF">PBRASI_LOCUS3160</name>
</gene>
<dbReference type="OrthoDB" id="2446415at2759"/>
<dbReference type="Proteomes" id="UP000789739">
    <property type="component" value="Unassembled WGS sequence"/>
</dbReference>
<reference evidence="1" key="1">
    <citation type="submission" date="2021-06" db="EMBL/GenBank/DDBJ databases">
        <authorList>
            <person name="Kallberg Y."/>
            <person name="Tangrot J."/>
            <person name="Rosling A."/>
        </authorList>
    </citation>
    <scope>NUCLEOTIDE SEQUENCE</scope>
    <source>
        <strain evidence="1">BR232B</strain>
    </source>
</reference>
<dbReference type="EMBL" id="CAJVPI010000275">
    <property type="protein sequence ID" value="CAG8511981.1"/>
    <property type="molecule type" value="Genomic_DNA"/>
</dbReference>
<comment type="caution">
    <text evidence="1">The sequence shown here is derived from an EMBL/GenBank/DDBJ whole genome shotgun (WGS) entry which is preliminary data.</text>
</comment>
<evidence type="ECO:0000313" key="2">
    <source>
        <dbReference type="Proteomes" id="UP000789739"/>
    </source>
</evidence>
<accession>A0A9N8ZZL2</accession>